<accession>A0ABQ6MQ55</accession>
<dbReference type="EMBL" id="BRYB01000433">
    <property type="protein sequence ID" value="GMI29973.1"/>
    <property type="molecule type" value="Genomic_DNA"/>
</dbReference>
<reference evidence="2 3" key="1">
    <citation type="journal article" date="2023" name="Commun. Biol.">
        <title>Genome analysis of Parmales, the sister group of diatoms, reveals the evolutionary specialization of diatoms from phago-mixotrophs to photoautotrophs.</title>
        <authorList>
            <person name="Ban H."/>
            <person name="Sato S."/>
            <person name="Yoshikawa S."/>
            <person name="Yamada K."/>
            <person name="Nakamura Y."/>
            <person name="Ichinomiya M."/>
            <person name="Sato N."/>
            <person name="Blanc-Mathieu R."/>
            <person name="Endo H."/>
            <person name="Kuwata A."/>
            <person name="Ogata H."/>
        </authorList>
    </citation>
    <scope>NUCLEOTIDE SEQUENCE [LARGE SCALE GENOMIC DNA]</scope>
</reference>
<keyword evidence="3" id="KW-1185">Reference proteome</keyword>
<gene>
    <name evidence="2" type="ORF">TeGR_g2651</name>
</gene>
<evidence type="ECO:0000313" key="2">
    <source>
        <dbReference type="EMBL" id="GMI29973.1"/>
    </source>
</evidence>
<proteinExistence type="predicted"/>
<name>A0ABQ6MQ55_9STRA</name>
<feature type="transmembrane region" description="Helical" evidence="1">
    <location>
        <begin position="77"/>
        <end position="96"/>
    </location>
</feature>
<feature type="transmembrane region" description="Helical" evidence="1">
    <location>
        <begin position="12"/>
        <end position="34"/>
    </location>
</feature>
<dbReference type="Proteomes" id="UP001165060">
    <property type="component" value="Unassembled WGS sequence"/>
</dbReference>
<protein>
    <submittedName>
        <fullName evidence="2">Uncharacterized protein</fullName>
    </submittedName>
</protein>
<comment type="caution">
    <text evidence="2">The sequence shown here is derived from an EMBL/GenBank/DDBJ whole genome shotgun (WGS) entry which is preliminary data.</text>
</comment>
<keyword evidence="1" id="KW-0812">Transmembrane</keyword>
<sequence>MPSCERIFSSAVYAYTVGTFLLINSAVDLAIAAVPDHKWLGRYDNFFGNMLSKDACYAQPYVDMECEVDRALRSQCGFFLLVLGGLRFHGGYVLMTNKMNHELLIPLLYSAGSYAMEAAFSIVCQAENRAKDGAAAASIGGSLVLMILVLCRAWAVDQGVGMNKSIIGRLTNAARGAKNSLAMSNQMEEESAA</sequence>
<keyword evidence="1" id="KW-0472">Membrane</keyword>
<keyword evidence="1" id="KW-1133">Transmembrane helix</keyword>
<organism evidence="2 3">
    <name type="scientific">Tetraparma gracilis</name>
    <dbReference type="NCBI Taxonomy" id="2962635"/>
    <lineage>
        <taxon>Eukaryota</taxon>
        <taxon>Sar</taxon>
        <taxon>Stramenopiles</taxon>
        <taxon>Ochrophyta</taxon>
        <taxon>Bolidophyceae</taxon>
        <taxon>Parmales</taxon>
        <taxon>Triparmaceae</taxon>
        <taxon>Tetraparma</taxon>
    </lineage>
</organism>
<evidence type="ECO:0000313" key="3">
    <source>
        <dbReference type="Proteomes" id="UP001165060"/>
    </source>
</evidence>
<evidence type="ECO:0000256" key="1">
    <source>
        <dbReference type="SAM" id="Phobius"/>
    </source>
</evidence>
<feature type="transmembrane region" description="Helical" evidence="1">
    <location>
        <begin position="135"/>
        <end position="155"/>
    </location>
</feature>
<feature type="transmembrane region" description="Helical" evidence="1">
    <location>
        <begin position="103"/>
        <end position="123"/>
    </location>
</feature>